<sequence length="92" mass="11076">MTKTNKPKTGQSFEQARGCIREIVHTWIYIDYRFSSKKYCEWRPRRYYMQNNVNVRSIKLFLMLRLRAALPTSTVLLLDGRIKPEYKVNQSE</sequence>
<protein>
    <submittedName>
        <fullName evidence="1">Uncharacterized protein</fullName>
    </submittedName>
</protein>
<dbReference type="AlphaFoldDB" id="A0A195BA12"/>
<evidence type="ECO:0000313" key="2">
    <source>
        <dbReference type="Proteomes" id="UP000078540"/>
    </source>
</evidence>
<accession>A0A195BA12</accession>
<reference evidence="1 2" key="1">
    <citation type="submission" date="2015-09" db="EMBL/GenBank/DDBJ databases">
        <title>Atta colombica WGS genome.</title>
        <authorList>
            <person name="Nygaard S."/>
            <person name="Hu H."/>
            <person name="Boomsma J."/>
            <person name="Zhang G."/>
        </authorList>
    </citation>
    <scope>NUCLEOTIDE SEQUENCE [LARGE SCALE GENOMIC DNA]</scope>
    <source>
        <strain evidence="1">Treedump-2</strain>
        <tissue evidence="1">Whole body</tissue>
    </source>
</reference>
<name>A0A195BA12_9HYME</name>
<dbReference type="Proteomes" id="UP000078540">
    <property type="component" value="Unassembled WGS sequence"/>
</dbReference>
<keyword evidence="2" id="KW-1185">Reference proteome</keyword>
<organism evidence="1 2">
    <name type="scientific">Atta colombica</name>
    <dbReference type="NCBI Taxonomy" id="520822"/>
    <lineage>
        <taxon>Eukaryota</taxon>
        <taxon>Metazoa</taxon>
        <taxon>Ecdysozoa</taxon>
        <taxon>Arthropoda</taxon>
        <taxon>Hexapoda</taxon>
        <taxon>Insecta</taxon>
        <taxon>Pterygota</taxon>
        <taxon>Neoptera</taxon>
        <taxon>Endopterygota</taxon>
        <taxon>Hymenoptera</taxon>
        <taxon>Apocrita</taxon>
        <taxon>Aculeata</taxon>
        <taxon>Formicoidea</taxon>
        <taxon>Formicidae</taxon>
        <taxon>Myrmicinae</taxon>
        <taxon>Atta</taxon>
    </lineage>
</organism>
<dbReference type="EMBL" id="KQ976542">
    <property type="protein sequence ID" value="KYM81072.1"/>
    <property type="molecule type" value="Genomic_DNA"/>
</dbReference>
<proteinExistence type="predicted"/>
<evidence type="ECO:0000313" key="1">
    <source>
        <dbReference type="EMBL" id="KYM81072.1"/>
    </source>
</evidence>
<gene>
    <name evidence="1" type="ORF">ALC53_08413</name>
</gene>